<evidence type="ECO:0000313" key="19">
    <source>
        <dbReference type="Proteomes" id="UP000242849"/>
    </source>
</evidence>
<keyword evidence="19" id="KW-1185">Reference proteome</keyword>
<evidence type="ECO:0000256" key="5">
    <source>
        <dbReference type="ARBA" id="ARBA00022496"/>
    </source>
</evidence>
<dbReference type="EMBL" id="FNSC01000001">
    <property type="protein sequence ID" value="SED31273.1"/>
    <property type="molecule type" value="Genomic_DNA"/>
</dbReference>
<keyword evidence="6 14" id="KW-0812">Transmembrane</keyword>
<dbReference type="InterPro" id="IPR012910">
    <property type="entry name" value="Plug_dom"/>
</dbReference>
<dbReference type="GO" id="GO:0015344">
    <property type="term" value="F:siderophore uptake transmembrane transporter activity"/>
    <property type="evidence" value="ECO:0007669"/>
    <property type="project" value="TreeGrafter"/>
</dbReference>
<feature type="signal peptide" evidence="16">
    <location>
        <begin position="1"/>
        <end position="34"/>
    </location>
</feature>
<feature type="chain" id="PRO_5017283593" evidence="16">
    <location>
        <begin position="35"/>
        <end position="842"/>
    </location>
</feature>
<dbReference type="STRING" id="53406.SAMN05421553_2434"/>
<dbReference type="Proteomes" id="UP000242849">
    <property type="component" value="Unassembled WGS sequence"/>
</dbReference>
<evidence type="ECO:0000256" key="6">
    <source>
        <dbReference type="ARBA" id="ARBA00022692"/>
    </source>
</evidence>
<name>A0A1H4ZMD5_PSEAG</name>
<keyword evidence="9" id="KW-0406">Ion transport</keyword>
<dbReference type="CDD" id="cd01347">
    <property type="entry name" value="ligand_gated_channel"/>
    <property type="match status" value="1"/>
</dbReference>
<keyword evidence="10 15" id="KW-0798">TonB box</keyword>
<evidence type="ECO:0000256" key="14">
    <source>
        <dbReference type="PROSITE-ProRule" id="PRU01360"/>
    </source>
</evidence>
<evidence type="ECO:0000256" key="3">
    <source>
        <dbReference type="ARBA" id="ARBA00022448"/>
    </source>
</evidence>
<keyword evidence="8" id="KW-0408">Iron</keyword>
<keyword evidence="12" id="KW-0675">Receptor</keyword>
<comment type="similarity">
    <text evidence="2 14 15">Belongs to the TonB-dependent receptor family.</text>
</comment>
<dbReference type="RefSeq" id="WP_167360359.1">
    <property type="nucleotide sequence ID" value="NZ_FNSC01000001.1"/>
</dbReference>
<feature type="domain" description="Secretin/TonB short N-terminal" evidence="17">
    <location>
        <begin position="61"/>
        <end position="112"/>
    </location>
</feature>
<comment type="subcellular location">
    <subcellularLocation>
        <location evidence="1 14">Cell outer membrane</location>
        <topology evidence="1 14">Multi-pass membrane protein</topology>
    </subcellularLocation>
</comment>
<dbReference type="PROSITE" id="PS52016">
    <property type="entry name" value="TONB_DEPENDENT_REC_3"/>
    <property type="match status" value="1"/>
</dbReference>
<keyword evidence="4 14" id="KW-1134">Transmembrane beta strand</keyword>
<organism evidence="18 19">
    <name type="scientific">Pseudomonas anguilliseptica</name>
    <dbReference type="NCBI Taxonomy" id="53406"/>
    <lineage>
        <taxon>Bacteria</taxon>
        <taxon>Pseudomonadati</taxon>
        <taxon>Pseudomonadota</taxon>
        <taxon>Gammaproteobacteria</taxon>
        <taxon>Pseudomonadales</taxon>
        <taxon>Pseudomonadaceae</taxon>
        <taxon>Pseudomonas</taxon>
    </lineage>
</organism>
<keyword evidence="7 16" id="KW-0732">Signal</keyword>
<dbReference type="SUPFAM" id="SSF56935">
    <property type="entry name" value="Porins"/>
    <property type="match status" value="1"/>
</dbReference>
<sequence length="842" mass="92100">MPAVAIRPKPLACAIRAAAFALALPLLSPVLAWAEPAAQRYQIEAGDLETALTRFARQASVLLSFDPSLTAGRQSAGLQGDYSATEGFAVLLGGSGLQAVMAADGSYRLQRLTTTGTLQLPSASVIGELDSPVGEDRGYVARNSRSASKTNTALHETPRSVSVVTQQQMDDRNVVSISDALRYSAGIQAGYFGEDNKQDWFILRGFKQANNGLFQDGVRVYSSGFYSWQVDPYSLERVEVLKGASSVLYGQATPGGVINLQSKRPTLEQKNEVGVQYGSFQRKQVHLDVGGKLDEQGDVLYRVVGLSRDSGTQVDDVGSERLLLAPSLTLNFNADTSLTLLASVQKDNADPQLQFLPAEGSLIGSVNGQIDDDTALGNPAYEKFDRTQATLGYELNYRLSDAWDFQQNFRYGELNVDLRQMYYAGHAIDVLNSAAAATAKQFSIPLAMAFGLVSAQYPDLNDPSRQKVMRGLTYTDGRADNLSLDNRLVNYWQGAGVENTFLLGVDYQQLNINEKGFAADPLIREPLNIYQPSYAASTTLLNPATLAVLGPQDLQDKRTRADQLGFYLQEQLKLDERWVLLLGGRFDSARSDLDNRSTGVHKSICDEEFTWTAGAAYLADNGLTPYVSYSEFFLPVADINISTGEPYQPESGEQLELGLKYQPAGFAGAFNLALFELTQQNVRKNTVAGTRTQLGEVRSRGLEFEASADLSDNLSLVGSLTLLDAQTRKTTVLQEQGKTPSQVAERMASLWATYAFQGPLTGLKVGAGARYTGESYGDNRETDALRVPSYSLYDAMLSYQLTDVTLQLNANNLGYKEYVATCDYYCWYGNRRNLIASVSYAW</sequence>
<dbReference type="AlphaFoldDB" id="A0A1H4ZMD5"/>
<dbReference type="GO" id="GO:0009279">
    <property type="term" value="C:cell outer membrane"/>
    <property type="evidence" value="ECO:0007669"/>
    <property type="project" value="UniProtKB-SubCell"/>
</dbReference>
<evidence type="ECO:0000256" key="8">
    <source>
        <dbReference type="ARBA" id="ARBA00023004"/>
    </source>
</evidence>
<dbReference type="PANTHER" id="PTHR32552">
    <property type="entry name" value="FERRICHROME IRON RECEPTOR-RELATED"/>
    <property type="match status" value="1"/>
</dbReference>
<evidence type="ECO:0000313" key="18">
    <source>
        <dbReference type="EMBL" id="SED31273.1"/>
    </source>
</evidence>
<keyword evidence="5" id="KW-0410">Iron transport</keyword>
<dbReference type="Pfam" id="PF07660">
    <property type="entry name" value="STN"/>
    <property type="match status" value="1"/>
</dbReference>
<accession>A0A1H4ZMD5</accession>
<dbReference type="Gene3D" id="3.55.50.30">
    <property type="match status" value="1"/>
</dbReference>
<dbReference type="FunFam" id="2.170.130.10:FF:000001">
    <property type="entry name" value="Catecholate siderophore TonB-dependent receptor"/>
    <property type="match status" value="1"/>
</dbReference>
<dbReference type="Pfam" id="PF07715">
    <property type="entry name" value="Plug"/>
    <property type="match status" value="1"/>
</dbReference>
<evidence type="ECO:0000256" key="12">
    <source>
        <dbReference type="ARBA" id="ARBA00023170"/>
    </source>
</evidence>
<evidence type="ECO:0000259" key="17">
    <source>
        <dbReference type="SMART" id="SM00965"/>
    </source>
</evidence>
<evidence type="ECO:0000256" key="4">
    <source>
        <dbReference type="ARBA" id="ARBA00022452"/>
    </source>
</evidence>
<evidence type="ECO:0000256" key="7">
    <source>
        <dbReference type="ARBA" id="ARBA00022729"/>
    </source>
</evidence>
<protein>
    <submittedName>
        <fullName evidence="18">Iron complex outermembrane recepter protein</fullName>
    </submittedName>
</protein>
<keyword evidence="3 14" id="KW-0813">Transport</keyword>
<gene>
    <name evidence="18" type="ORF">SAMN05421553_2434</name>
</gene>
<dbReference type="InterPro" id="IPR011662">
    <property type="entry name" value="Secretin/TonB_short_N"/>
</dbReference>
<proteinExistence type="inferred from homology"/>
<dbReference type="Pfam" id="PF00593">
    <property type="entry name" value="TonB_dep_Rec_b-barrel"/>
    <property type="match status" value="1"/>
</dbReference>
<evidence type="ECO:0000256" key="1">
    <source>
        <dbReference type="ARBA" id="ARBA00004571"/>
    </source>
</evidence>
<evidence type="ECO:0000256" key="10">
    <source>
        <dbReference type="ARBA" id="ARBA00023077"/>
    </source>
</evidence>
<dbReference type="PANTHER" id="PTHR32552:SF68">
    <property type="entry name" value="FERRICHROME OUTER MEMBRANE TRANSPORTER_PHAGE RECEPTOR"/>
    <property type="match status" value="1"/>
</dbReference>
<dbReference type="GO" id="GO:0038023">
    <property type="term" value="F:signaling receptor activity"/>
    <property type="evidence" value="ECO:0007669"/>
    <property type="project" value="InterPro"/>
</dbReference>
<evidence type="ECO:0000256" key="15">
    <source>
        <dbReference type="RuleBase" id="RU003357"/>
    </source>
</evidence>
<dbReference type="NCBIfam" id="TIGR01783">
    <property type="entry name" value="TonB-siderophor"/>
    <property type="match status" value="1"/>
</dbReference>
<reference evidence="19" key="1">
    <citation type="submission" date="2016-10" db="EMBL/GenBank/DDBJ databases">
        <authorList>
            <person name="Varghese N."/>
            <person name="Submissions S."/>
        </authorList>
    </citation>
    <scope>NUCLEOTIDE SEQUENCE [LARGE SCALE GENOMIC DNA]</scope>
    <source>
        <strain evidence="19">DSM 12111</strain>
    </source>
</reference>
<dbReference type="InterPro" id="IPR036942">
    <property type="entry name" value="Beta-barrel_TonB_sf"/>
</dbReference>
<evidence type="ECO:0000256" key="2">
    <source>
        <dbReference type="ARBA" id="ARBA00009810"/>
    </source>
</evidence>
<dbReference type="InterPro" id="IPR039426">
    <property type="entry name" value="TonB-dep_rcpt-like"/>
</dbReference>
<dbReference type="SMART" id="SM00965">
    <property type="entry name" value="STN"/>
    <property type="match status" value="1"/>
</dbReference>
<dbReference type="Gene3D" id="2.170.130.10">
    <property type="entry name" value="TonB-dependent receptor, plug domain"/>
    <property type="match status" value="1"/>
</dbReference>
<keyword evidence="13 14" id="KW-0998">Cell outer membrane</keyword>
<dbReference type="InterPro" id="IPR010105">
    <property type="entry name" value="TonB_sidphr_rcpt"/>
</dbReference>
<evidence type="ECO:0000256" key="9">
    <source>
        <dbReference type="ARBA" id="ARBA00023065"/>
    </source>
</evidence>
<evidence type="ECO:0000256" key="13">
    <source>
        <dbReference type="ARBA" id="ARBA00023237"/>
    </source>
</evidence>
<dbReference type="InterPro" id="IPR000531">
    <property type="entry name" value="Beta-barrel_TonB"/>
</dbReference>
<dbReference type="Gene3D" id="2.40.170.20">
    <property type="entry name" value="TonB-dependent receptor, beta-barrel domain"/>
    <property type="match status" value="1"/>
</dbReference>
<evidence type="ECO:0000256" key="11">
    <source>
        <dbReference type="ARBA" id="ARBA00023136"/>
    </source>
</evidence>
<dbReference type="InterPro" id="IPR037066">
    <property type="entry name" value="Plug_dom_sf"/>
</dbReference>
<evidence type="ECO:0000256" key="16">
    <source>
        <dbReference type="SAM" id="SignalP"/>
    </source>
</evidence>
<keyword evidence="11 14" id="KW-0472">Membrane</keyword>
<dbReference type="GO" id="GO:0015891">
    <property type="term" value="P:siderophore transport"/>
    <property type="evidence" value="ECO:0007669"/>
    <property type="project" value="InterPro"/>
</dbReference>